<keyword evidence="14" id="KW-0443">Lipid metabolism</keyword>
<keyword evidence="9" id="KW-0444">Lipid biosynthesis</keyword>
<keyword evidence="11 18" id="KW-0812">Transmembrane</keyword>
<feature type="transmembrane region" description="Helical" evidence="19">
    <location>
        <begin position="92"/>
        <end position="111"/>
    </location>
</feature>
<dbReference type="EMBL" id="FOJB01000001">
    <property type="protein sequence ID" value="SEW16929.1"/>
    <property type="molecule type" value="Genomic_DNA"/>
</dbReference>
<reference evidence="20 21" key="1">
    <citation type="submission" date="2016-10" db="EMBL/GenBank/DDBJ databases">
        <authorList>
            <person name="de Groot N.N."/>
        </authorList>
    </citation>
    <scope>NUCLEOTIDE SEQUENCE [LARGE SCALE GENOMIC DNA]</scope>
    <source>
        <strain evidence="20 21">DSM 29439</strain>
    </source>
</reference>
<dbReference type="AlphaFoldDB" id="A0A1I0PRF4"/>
<evidence type="ECO:0000256" key="6">
    <source>
        <dbReference type="ARBA" id="ARBA00012487"/>
    </source>
</evidence>
<dbReference type="RefSeq" id="WP_091430036.1">
    <property type="nucleotide sequence ID" value="NZ_FOJB01000001.1"/>
</dbReference>
<feature type="transmembrane region" description="Helical" evidence="19">
    <location>
        <begin position="179"/>
        <end position="197"/>
    </location>
</feature>
<comment type="pathway">
    <text evidence="4">Lipid metabolism.</text>
</comment>
<comment type="pathway">
    <text evidence="3 18">Phospholipid metabolism; CDP-diacylglycerol biosynthesis; CDP-diacylglycerol from sn-glycerol 3-phosphate: step 3/3.</text>
</comment>
<comment type="similarity">
    <text evidence="5 18">Belongs to the CDS family.</text>
</comment>
<evidence type="ECO:0000256" key="3">
    <source>
        <dbReference type="ARBA" id="ARBA00005119"/>
    </source>
</evidence>
<evidence type="ECO:0000313" key="20">
    <source>
        <dbReference type="EMBL" id="SEW16929.1"/>
    </source>
</evidence>
<evidence type="ECO:0000256" key="18">
    <source>
        <dbReference type="RuleBase" id="RU003938"/>
    </source>
</evidence>
<evidence type="ECO:0000256" key="5">
    <source>
        <dbReference type="ARBA" id="ARBA00010185"/>
    </source>
</evidence>
<evidence type="ECO:0000256" key="15">
    <source>
        <dbReference type="ARBA" id="ARBA00023136"/>
    </source>
</evidence>
<organism evidence="20 21">
    <name type="scientific">Aliiroseovarius sediminilitoris</name>
    <dbReference type="NCBI Taxonomy" id="1173584"/>
    <lineage>
        <taxon>Bacteria</taxon>
        <taxon>Pseudomonadati</taxon>
        <taxon>Pseudomonadota</taxon>
        <taxon>Alphaproteobacteria</taxon>
        <taxon>Rhodobacterales</taxon>
        <taxon>Paracoccaceae</taxon>
        <taxon>Aliiroseovarius</taxon>
    </lineage>
</organism>
<evidence type="ECO:0000256" key="13">
    <source>
        <dbReference type="ARBA" id="ARBA00022989"/>
    </source>
</evidence>
<evidence type="ECO:0000256" key="11">
    <source>
        <dbReference type="ARBA" id="ARBA00022692"/>
    </source>
</evidence>
<feature type="transmembrane region" description="Helical" evidence="19">
    <location>
        <begin position="116"/>
        <end position="134"/>
    </location>
</feature>
<dbReference type="InterPro" id="IPR000374">
    <property type="entry name" value="PC_trans"/>
</dbReference>
<dbReference type="Proteomes" id="UP000199650">
    <property type="component" value="Unassembled WGS sequence"/>
</dbReference>
<accession>A0A1I0PRF4</accession>
<evidence type="ECO:0000313" key="21">
    <source>
        <dbReference type="Proteomes" id="UP000199650"/>
    </source>
</evidence>
<feature type="transmembrane region" description="Helical" evidence="19">
    <location>
        <begin position="140"/>
        <end position="158"/>
    </location>
</feature>
<feature type="transmembrane region" description="Helical" evidence="19">
    <location>
        <begin position="64"/>
        <end position="86"/>
    </location>
</feature>
<dbReference type="GO" id="GO:0005886">
    <property type="term" value="C:plasma membrane"/>
    <property type="evidence" value="ECO:0007669"/>
    <property type="project" value="UniProtKB-SubCell"/>
</dbReference>
<keyword evidence="16" id="KW-0594">Phospholipid biosynthesis</keyword>
<dbReference type="EC" id="2.7.7.41" evidence="6 18"/>
<dbReference type="STRING" id="1173584.SAMN05444851_1834"/>
<evidence type="ECO:0000256" key="4">
    <source>
        <dbReference type="ARBA" id="ARBA00005189"/>
    </source>
</evidence>
<evidence type="ECO:0000256" key="19">
    <source>
        <dbReference type="SAM" id="Phobius"/>
    </source>
</evidence>
<keyword evidence="17" id="KW-1208">Phospholipid metabolism</keyword>
<evidence type="ECO:0000256" key="2">
    <source>
        <dbReference type="ARBA" id="ARBA00004651"/>
    </source>
</evidence>
<keyword evidence="8" id="KW-1003">Cell membrane</keyword>
<sequence length="272" mass="28339">MTTANSSSKWSDLAPRVLSAIAMAAIAIVAVALGNPVYLIMIGTVIGLSVGEFARLMQPETPRVYILLGILAAIAIFVTGLGVDIADRSGGLIASRTLFLLIPPLLGTALIKRHKLLFLGYCSLIMLAGLGFVVMGPGKVLIWFLLIIIMSDVAGYFVGRTLGGPKFWPKVSPKKTWSGTIAGWVGALLIGLLGAGLGDFTPTEALFAPVIAFAGQMGDIAESAIKRKMNVKDSSNLIPGHGGVLDRFDAMIGASAVLLLLTGAASFMISAV</sequence>
<name>A0A1I0PRF4_9RHOB</name>
<dbReference type="PANTHER" id="PTHR46382">
    <property type="entry name" value="PHOSPHATIDATE CYTIDYLYLTRANSFERASE"/>
    <property type="match status" value="1"/>
</dbReference>
<dbReference type="PANTHER" id="PTHR46382:SF1">
    <property type="entry name" value="PHOSPHATIDATE CYTIDYLYLTRANSFERASE"/>
    <property type="match status" value="1"/>
</dbReference>
<evidence type="ECO:0000256" key="14">
    <source>
        <dbReference type="ARBA" id="ARBA00023098"/>
    </source>
</evidence>
<keyword evidence="13 19" id="KW-1133">Transmembrane helix</keyword>
<evidence type="ECO:0000256" key="17">
    <source>
        <dbReference type="ARBA" id="ARBA00023264"/>
    </source>
</evidence>
<keyword evidence="10 18" id="KW-0808">Transferase</keyword>
<dbReference type="PROSITE" id="PS01315">
    <property type="entry name" value="CDS"/>
    <property type="match status" value="1"/>
</dbReference>
<feature type="transmembrane region" description="Helical" evidence="19">
    <location>
        <begin position="250"/>
        <end position="269"/>
    </location>
</feature>
<comment type="subcellular location">
    <subcellularLocation>
        <location evidence="2">Cell membrane</location>
        <topology evidence="2">Multi-pass membrane protein</topology>
    </subcellularLocation>
</comment>
<keyword evidence="15 19" id="KW-0472">Membrane</keyword>
<keyword evidence="12 18" id="KW-0548">Nucleotidyltransferase</keyword>
<protein>
    <recommendedName>
        <fullName evidence="7 18">Phosphatidate cytidylyltransferase</fullName>
        <ecNumber evidence="6 18">2.7.7.41</ecNumber>
    </recommendedName>
</protein>
<dbReference type="GO" id="GO:0004605">
    <property type="term" value="F:phosphatidate cytidylyltransferase activity"/>
    <property type="evidence" value="ECO:0007669"/>
    <property type="project" value="UniProtKB-EC"/>
</dbReference>
<dbReference type="Pfam" id="PF01148">
    <property type="entry name" value="CTP_transf_1"/>
    <property type="match status" value="1"/>
</dbReference>
<gene>
    <name evidence="20" type="ORF">SAMN05444851_1834</name>
</gene>
<evidence type="ECO:0000256" key="7">
    <source>
        <dbReference type="ARBA" id="ARBA00019373"/>
    </source>
</evidence>
<evidence type="ECO:0000256" key="10">
    <source>
        <dbReference type="ARBA" id="ARBA00022679"/>
    </source>
</evidence>
<dbReference type="OrthoDB" id="9799199at2"/>
<proteinExistence type="inferred from homology"/>
<evidence type="ECO:0000256" key="1">
    <source>
        <dbReference type="ARBA" id="ARBA00001698"/>
    </source>
</evidence>
<feature type="transmembrane region" description="Helical" evidence="19">
    <location>
        <begin position="20"/>
        <end position="43"/>
    </location>
</feature>
<comment type="catalytic activity">
    <reaction evidence="1 18">
        <text>a 1,2-diacyl-sn-glycero-3-phosphate + CTP + H(+) = a CDP-1,2-diacyl-sn-glycerol + diphosphate</text>
        <dbReference type="Rhea" id="RHEA:16229"/>
        <dbReference type="ChEBI" id="CHEBI:15378"/>
        <dbReference type="ChEBI" id="CHEBI:33019"/>
        <dbReference type="ChEBI" id="CHEBI:37563"/>
        <dbReference type="ChEBI" id="CHEBI:58332"/>
        <dbReference type="ChEBI" id="CHEBI:58608"/>
        <dbReference type="EC" id="2.7.7.41"/>
    </reaction>
</comment>
<evidence type="ECO:0000256" key="8">
    <source>
        <dbReference type="ARBA" id="ARBA00022475"/>
    </source>
</evidence>
<dbReference type="GO" id="GO:0016024">
    <property type="term" value="P:CDP-diacylglycerol biosynthetic process"/>
    <property type="evidence" value="ECO:0007669"/>
    <property type="project" value="UniProtKB-UniPathway"/>
</dbReference>
<evidence type="ECO:0000256" key="12">
    <source>
        <dbReference type="ARBA" id="ARBA00022695"/>
    </source>
</evidence>
<evidence type="ECO:0000256" key="9">
    <source>
        <dbReference type="ARBA" id="ARBA00022516"/>
    </source>
</evidence>
<evidence type="ECO:0000256" key="16">
    <source>
        <dbReference type="ARBA" id="ARBA00023209"/>
    </source>
</evidence>
<dbReference type="UniPathway" id="UPA00557">
    <property type="reaction ID" value="UER00614"/>
</dbReference>
<keyword evidence="21" id="KW-1185">Reference proteome</keyword>